<dbReference type="AlphaFoldDB" id="A0A1G6A1W2"/>
<keyword evidence="1" id="KW-0732">Signal</keyword>
<evidence type="ECO:0000313" key="2">
    <source>
        <dbReference type="EMBL" id="SDB02451.1"/>
    </source>
</evidence>
<evidence type="ECO:0000256" key="1">
    <source>
        <dbReference type="SAM" id="SignalP"/>
    </source>
</evidence>
<gene>
    <name evidence="2" type="ORF">SAMN02982931_00072</name>
</gene>
<accession>A0A1G6A1W2</accession>
<dbReference type="OrthoDB" id="8479554at2"/>
<dbReference type="EMBL" id="FMXQ01000001">
    <property type="protein sequence ID" value="SDB02451.1"/>
    <property type="molecule type" value="Genomic_DNA"/>
</dbReference>
<dbReference type="Proteomes" id="UP000199071">
    <property type="component" value="Unassembled WGS sequence"/>
</dbReference>
<feature type="chain" id="PRO_5011637409" evidence="1">
    <location>
        <begin position="22"/>
        <end position="359"/>
    </location>
</feature>
<reference evidence="2 3" key="1">
    <citation type="submission" date="2016-10" db="EMBL/GenBank/DDBJ databases">
        <authorList>
            <person name="de Groot N.N."/>
        </authorList>
    </citation>
    <scope>NUCLEOTIDE SEQUENCE [LARGE SCALE GENOMIC DNA]</scope>
    <source>
        <strain evidence="2 3">ATCC 35022</strain>
    </source>
</reference>
<proteinExistence type="predicted"/>
<keyword evidence="3" id="KW-1185">Reference proteome</keyword>
<protein>
    <submittedName>
        <fullName evidence="2">Uncharacterized protein</fullName>
    </submittedName>
</protein>
<feature type="signal peptide" evidence="1">
    <location>
        <begin position="1"/>
        <end position="21"/>
    </location>
</feature>
<name>A0A1G6A1W2_9HYPH</name>
<sequence length="359" mass="39094">MRILTLAAITGQFALASAAIAQETVCDAVYKDAVTEISIETKNRSEKSYYFNLYCRKDGSQQDWVSSASVGFPIKGVPFKAEGDSDWSKEELTEFCQIGAGNNFFESADTSFETTVVTDALQSFNDCVALLAKDIEITHTTDNPRGVTFDIQINDPDKKLVIHGIGGIGDDVACKSTSLKDDQSSVVVGTDQGFTVEKKDVGIRCDRTPIKFGDEDFYPRRVVTLSTSEGSYQVVLPGDGLQGFHLASEAKAAFDRAIAERNQERAAVTSLKAENAHLDKRLKSVEMFTVYVGDNHRPTDFRFTCHNLGGPALGTPEQRVAEFSKLCSPGNQLISIKTAMNHGGGWCGHTGYAVICWAP</sequence>
<dbReference type="RefSeq" id="WP_139167720.1">
    <property type="nucleotide sequence ID" value="NZ_FMXQ01000001.1"/>
</dbReference>
<organism evidence="2 3">
    <name type="scientific">Bauldia litoralis</name>
    <dbReference type="NCBI Taxonomy" id="665467"/>
    <lineage>
        <taxon>Bacteria</taxon>
        <taxon>Pseudomonadati</taxon>
        <taxon>Pseudomonadota</taxon>
        <taxon>Alphaproteobacteria</taxon>
        <taxon>Hyphomicrobiales</taxon>
        <taxon>Kaistiaceae</taxon>
        <taxon>Bauldia</taxon>
    </lineage>
</organism>
<evidence type="ECO:0000313" key="3">
    <source>
        <dbReference type="Proteomes" id="UP000199071"/>
    </source>
</evidence>